<keyword evidence="11 12" id="KW-0472">Membrane</keyword>
<comment type="caution">
    <text evidence="14">The sequence shown here is derived from an EMBL/GenBank/DDBJ whole genome shotgun (WGS) entry which is preliminary data.</text>
</comment>
<feature type="transmembrane region" description="Helical" evidence="12">
    <location>
        <begin position="290"/>
        <end position="308"/>
    </location>
</feature>
<feature type="transmembrane region" description="Helical" evidence="12">
    <location>
        <begin position="233"/>
        <end position="252"/>
    </location>
</feature>
<dbReference type="SUPFAM" id="SSF52540">
    <property type="entry name" value="P-loop containing nucleoside triphosphate hydrolases"/>
    <property type="match status" value="2"/>
</dbReference>
<keyword evidence="15" id="KW-1185">Reference proteome</keyword>
<feature type="transmembrane region" description="Helical" evidence="12">
    <location>
        <begin position="86"/>
        <end position="105"/>
    </location>
</feature>
<evidence type="ECO:0000256" key="2">
    <source>
        <dbReference type="ARBA" id="ARBA00022448"/>
    </source>
</evidence>
<keyword evidence="8 14" id="KW-0067">ATP-binding</keyword>
<dbReference type="InterPro" id="IPR003439">
    <property type="entry name" value="ABC_transporter-like_ATP-bd"/>
</dbReference>
<dbReference type="PROSITE" id="PS50893">
    <property type="entry name" value="ABC_TRANSPORTER_2"/>
    <property type="match status" value="2"/>
</dbReference>
<dbReference type="GO" id="GO:0005524">
    <property type="term" value="F:ATP binding"/>
    <property type="evidence" value="ECO:0007669"/>
    <property type="project" value="UniProtKB-KW"/>
</dbReference>
<dbReference type="PROSITE" id="PS00211">
    <property type="entry name" value="ABC_TRANSPORTER_1"/>
    <property type="match status" value="1"/>
</dbReference>
<feature type="transmembrane region" description="Helical" evidence="12">
    <location>
        <begin position="184"/>
        <end position="202"/>
    </location>
</feature>
<dbReference type="CDD" id="cd03215">
    <property type="entry name" value="ABC_Carb_Monos_II"/>
    <property type="match status" value="1"/>
</dbReference>
<feature type="transmembrane region" description="Helical" evidence="12">
    <location>
        <begin position="111"/>
        <end position="131"/>
    </location>
</feature>
<evidence type="ECO:0000256" key="4">
    <source>
        <dbReference type="ARBA" id="ARBA00022597"/>
    </source>
</evidence>
<dbReference type="PANTHER" id="PTHR43790:SF3">
    <property type="entry name" value="D-ALLOSE IMPORT ATP-BINDING PROTEIN ALSA-RELATED"/>
    <property type="match status" value="1"/>
</dbReference>
<feature type="transmembrane region" description="Helical" evidence="12">
    <location>
        <begin position="26"/>
        <end position="48"/>
    </location>
</feature>
<dbReference type="PANTHER" id="PTHR43790">
    <property type="entry name" value="CARBOHYDRATE TRANSPORT ATP-BINDING PROTEIN MG119-RELATED"/>
    <property type="match status" value="1"/>
</dbReference>
<dbReference type="InterPro" id="IPR027417">
    <property type="entry name" value="P-loop_NTPase"/>
</dbReference>
<evidence type="ECO:0000256" key="9">
    <source>
        <dbReference type="ARBA" id="ARBA00022967"/>
    </source>
</evidence>
<dbReference type="RefSeq" id="WP_186858039.1">
    <property type="nucleotide sequence ID" value="NZ_JACOON010000004.1"/>
</dbReference>
<evidence type="ECO:0000256" key="11">
    <source>
        <dbReference type="ARBA" id="ARBA00023136"/>
    </source>
</evidence>
<evidence type="ECO:0000256" key="8">
    <source>
        <dbReference type="ARBA" id="ARBA00022840"/>
    </source>
</evidence>
<dbReference type="Proteomes" id="UP000606889">
    <property type="component" value="Unassembled WGS sequence"/>
</dbReference>
<organism evidence="14 15">
    <name type="scientific">Christensenella tenuis</name>
    <dbReference type="NCBI Taxonomy" id="2763033"/>
    <lineage>
        <taxon>Bacteria</taxon>
        <taxon>Bacillati</taxon>
        <taxon>Bacillota</taxon>
        <taxon>Clostridia</taxon>
        <taxon>Christensenellales</taxon>
        <taxon>Christensenellaceae</taxon>
        <taxon>Christensenella</taxon>
    </lineage>
</organism>
<name>A0ABR7EFJ6_9FIRM</name>
<sequence length="869" mass="93877">MAQVTSNMENRKTNVVQRLLFGGSRYIMLIVVALVLGVVFTIINPNFLGVDNGFQNIFNLIRQTAVIAIVSCGMTYVILTGGIDLSVGGILVFAGTVGIMAYNALGENALVAIAVTLLAAVLMGMLNGFFIGKLKLTAFIVTLATQSVARGLALLLTGGLSLPISDPVYKYLGQGDIISIGKVGVPFVLVIMIVIFVIGTIINDKTRFGRDVYAVGGNVTAARAMGINVPKRIIQVYGISGLMAGIGAVLTVGRLSSAQPQAGINLEFDAITAVILGGTSLVGGIGNLKGTIIGAILVGIITNGMGIIPDVTPFATYVVKGLLVLGAVLLDTMSTNYKAKLMVPEIEDTEEFDQEEPAEDGFRQAVASVHGNEAENILEMRSITKVFPGTKALDKVSVTFRQGEVHALMGENGAGKSTLMKILAGEMRQDGGTVYLNGIPVSIGTTFRSQELGVSIIHQEFSLIDELTVAQNIFLGQEIRTGGFVNTRAMEKEAQKVVDGMGLDIDVRRSVKNLTVGEKQMVEIAKALKVKAWLIIMDEPTSALTEDEKEYLFNVIRNLKAKGVSVVYISHRMQEIFDICETITVLRDGQYIGSAKVNEIDEPQLIKMMVGRELSNIFSRERNQLGKTVLRVENLSRDGVFENISFEVREGEVLGFSGLLGAGRTEIARCLFGLDQYDAGRIYLDGKEITIKNSADAIRKGIFYLPEDRKQEGFIPFMSIRENLAFPSYPVISNKLGVISEKEESRISQDQVRALKIKCAGDKQNVGELSGGNQQKVSFGKWMPLDAKVLILDEPTRGIDVSAKAEIHQIIASIARQGVAVILISSEMPELLGAIDNVIVLREGVIRGFFSADEVTQDLIMERQAHTAS</sequence>
<evidence type="ECO:0000256" key="12">
    <source>
        <dbReference type="SAM" id="Phobius"/>
    </source>
</evidence>
<accession>A0ABR7EFJ6</accession>
<protein>
    <submittedName>
        <fullName evidence="14">ATP-binding cassette domain-containing protein</fullName>
    </submittedName>
</protein>
<gene>
    <name evidence="14" type="ORF">H8S18_09345</name>
</gene>
<feature type="transmembrane region" description="Helical" evidence="12">
    <location>
        <begin position="60"/>
        <end position="79"/>
    </location>
</feature>
<evidence type="ECO:0000256" key="5">
    <source>
        <dbReference type="ARBA" id="ARBA00022692"/>
    </source>
</evidence>
<evidence type="ECO:0000313" key="15">
    <source>
        <dbReference type="Proteomes" id="UP000606889"/>
    </source>
</evidence>
<evidence type="ECO:0000256" key="7">
    <source>
        <dbReference type="ARBA" id="ARBA00022741"/>
    </source>
</evidence>
<evidence type="ECO:0000256" key="10">
    <source>
        <dbReference type="ARBA" id="ARBA00022989"/>
    </source>
</evidence>
<evidence type="ECO:0000256" key="3">
    <source>
        <dbReference type="ARBA" id="ARBA00022475"/>
    </source>
</evidence>
<keyword evidence="10 12" id="KW-1133">Transmembrane helix</keyword>
<dbReference type="CDD" id="cd06579">
    <property type="entry name" value="TM_PBP1_transp_AraH_like"/>
    <property type="match status" value="1"/>
</dbReference>
<keyword evidence="4" id="KW-0762">Sugar transport</keyword>
<evidence type="ECO:0000256" key="6">
    <source>
        <dbReference type="ARBA" id="ARBA00022737"/>
    </source>
</evidence>
<evidence type="ECO:0000256" key="1">
    <source>
        <dbReference type="ARBA" id="ARBA00004651"/>
    </source>
</evidence>
<keyword evidence="5 12" id="KW-0812">Transmembrane</keyword>
<dbReference type="CDD" id="cd03216">
    <property type="entry name" value="ABC_Carb_Monos_I"/>
    <property type="match status" value="1"/>
</dbReference>
<keyword evidence="7" id="KW-0547">Nucleotide-binding</keyword>
<dbReference type="InterPro" id="IPR017871">
    <property type="entry name" value="ABC_transporter-like_CS"/>
</dbReference>
<feature type="transmembrane region" description="Helical" evidence="12">
    <location>
        <begin position="138"/>
        <end position="164"/>
    </location>
</feature>
<dbReference type="InterPro" id="IPR050107">
    <property type="entry name" value="ABC_carbohydrate_import_ATPase"/>
</dbReference>
<proteinExistence type="predicted"/>
<keyword evidence="2" id="KW-0813">Transport</keyword>
<dbReference type="InterPro" id="IPR001851">
    <property type="entry name" value="ABC_transp_permease"/>
</dbReference>
<dbReference type="Gene3D" id="3.40.50.300">
    <property type="entry name" value="P-loop containing nucleotide triphosphate hydrolases"/>
    <property type="match status" value="2"/>
</dbReference>
<dbReference type="Pfam" id="PF00005">
    <property type="entry name" value="ABC_tran"/>
    <property type="match status" value="2"/>
</dbReference>
<dbReference type="Pfam" id="PF02653">
    <property type="entry name" value="BPD_transp_2"/>
    <property type="match status" value="1"/>
</dbReference>
<dbReference type="InterPro" id="IPR003593">
    <property type="entry name" value="AAA+_ATPase"/>
</dbReference>
<feature type="transmembrane region" description="Helical" evidence="12">
    <location>
        <begin position="264"/>
        <end position="283"/>
    </location>
</feature>
<evidence type="ECO:0000259" key="13">
    <source>
        <dbReference type="PROSITE" id="PS50893"/>
    </source>
</evidence>
<keyword evidence="6" id="KW-0677">Repeat</keyword>
<dbReference type="EMBL" id="JACOON010000004">
    <property type="protein sequence ID" value="MBC5648540.1"/>
    <property type="molecule type" value="Genomic_DNA"/>
</dbReference>
<dbReference type="SMART" id="SM00382">
    <property type="entry name" value="AAA"/>
    <property type="match status" value="2"/>
</dbReference>
<keyword evidence="3" id="KW-1003">Cell membrane</keyword>
<feature type="domain" description="ABC transporter" evidence="13">
    <location>
        <begin position="612"/>
        <end position="868"/>
    </location>
</feature>
<comment type="subcellular location">
    <subcellularLocation>
        <location evidence="1">Cell membrane</location>
        <topology evidence="1">Multi-pass membrane protein</topology>
    </subcellularLocation>
</comment>
<reference evidence="14 15" key="1">
    <citation type="submission" date="2020-08" db="EMBL/GenBank/DDBJ databases">
        <title>Genome public.</title>
        <authorList>
            <person name="Liu C."/>
            <person name="Sun Q."/>
        </authorList>
    </citation>
    <scope>NUCLEOTIDE SEQUENCE [LARGE SCALE GENOMIC DNA]</scope>
    <source>
        <strain evidence="14 15">NSJ-35</strain>
    </source>
</reference>
<evidence type="ECO:0000313" key="14">
    <source>
        <dbReference type="EMBL" id="MBC5648540.1"/>
    </source>
</evidence>
<feature type="domain" description="ABC transporter" evidence="13">
    <location>
        <begin position="378"/>
        <end position="613"/>
    </location>
</feature>
<keyword evidence="9" id="KW-1278">Translocase</keyword>